<keyword evidence="4 8" id="KW-0812">Transmembrane</keyword>
<keyword evidence="6 8" id="KW-0472">Membrane</keyword>
<dbReference type="Gene3D" id="1.20.1720.10">
    <property type="entry name" value="Multidrug resistance protein D"/>
    <property type="match status" value="1"/>
</dbReference>
<feature type="transmembrane region" description="Helical" evidence="8">
    <location>
        <begin position="520"/>
        <end position="541"/>
    </location>
</feature>
<dbReference type="GO" id="GO:0022857">
    <property type="term" value="F:transmembrane transporter activity"/>
    <property type="evidence" value="ECO:0007669"/>
    <property type="project" value="InterPro"/>
</dbReference>
<feature type="transmembrane region" description="Helical" evidence="8">
    <location>
        <begin position="195"/>
        <end position="218"/>
    </location>
</feature>
<feature type="compositionally biased region" description="Polar residues" evidence="7">
    <location>
        <begin position="15"/>
        <end position="24"/>
    </location>
</feature>
<feature type="transmembrane region" description="Helical" evidence="8">
    <location>
        <begin position="101"/>
        <end position="119"/>
    </location>
</feature>
<dbReference type="SUPFAM" id="SSF103473">
    <property type="entry name" value="MFS general substrate transporter"/>
    <property type="match status" value="1"/>
</dbReference>
<keyword evidence="5 8" id="KW-1133">Transmembrane helix</keyword>
<dbReference type="Gene3D" id="1.20.1250.20">
    <property type="entry name" value="MFS general substrate transporter like domains"/>
    <property type="match status" value="1"/>
</dbReference>
<feature type="transmembrane region" description="Helical" evidence="8">
    <location>
        <begin position="407"/>
        <end position="427"/>
    </location>
</feature>
<feature type="transmembrane region" description="Helical" evidence="8">
    <location>
        <begin position="230"/>
        <end position="248"/>
    </location>
</feature>
<evidence type="ECO:0000256" key="3">
    <source>
        <dbReference type="ARBA" id="ARBA00022475"/>
    </source>
</evidence>
<evidence type="ECO:0000256" key="7">
    <source>
        <dbReference type="SAM" id="MobiDB-lite"/>
    </source>
</evidence>
<feature type="domain" description="Major facilitator superfamily (MFS) profile" evidence="9">
    <location>
        <begin position="35"/>
        <end position="545"/>
    </location>
</feature>
<evidence type="ECO:0000256" key="5">
    <source>
        <dbReference type="ARBA" id="ARBA00022989"/>
    </source>
</evidence>
<keyword evidence="3" id="KW-1003">Cell membrane</keyword>
<protein>
    <submittedName>
        <fullName evidence="10">MFS transporter</fullName>
    </submittedName>
</protein>
<accession>A0A5B1LG90</accession>
<dbReference type="RefSeq" id="WP_149728007.1">
    <property type="nucleotide sequence ID" value="NZ_VUJV01000003.1"/>
</dbReference>
<dbReference type="PANTHER" id="PTHR42718">
    <property type="entry name" value="MAJOR FACILITATOR SUPERFAMILY MULTIDRUG TRANSPORTER MFSC"/>
    <property type="match status" value="1"/>
</dbReference>
<dbReference type="InterPro" id="IPR036259">
    <property type="entry name" value="MFS_trans_sf"/>
</dbReference>
<evidence type="ECO:0000313" key="10">
    <source>
        <dbReference type="EMBL" id="KAA1418667.1"/>
    </source>
</evidence>
<comment type="caution">
    <text evidence="10">The sequence shown here is derived from an EMBL/GenBank/DDBJ whole genome shotgun (WGS) entry which is preliminary data.</text>
</comment>
<feature type="transmembrane region" description="Helical" evidence="8">
    <location>
        <begin position="331"/>
        <end position="351"/>
    </location>
</feature>
<feature type="transmembrane region" description="Helical" evidence="8">
    <location>
        <begin position="131"/>
        <end position="151"/>
    </location>
</feature>
<dbReference type="GO" id="GO:0005886">
    <property type="term" value="C:plasma membrane"/>
    <property type="evidence" value="ECO:0007669"/>
    <property type="project" value="UniProtKB-SubCell"/>
</dbReference>
<dbReference type="EMBL" id="VUJV01000003">
    <property type="protein sequence ID" value="KAA1418667.1"/>
    <property type="molecule type" value="Genomic_DNA"/>
</dbReference>
<feature type="transmembrane region" description="Helical" evidence="8">
    <location>
        <begin position="163"/>
        <end position="183"/>
    </location>
</feature>
<dbReference type="AlphaFoldDB" id="A0A5B1LG90"/>
<evidence type="ECO:0000256" key="2">
    <source>
        <dbReference type="ARBA" id="ARBA00022448"/>
    </source>
</evidence>
<feature type="transmembrane region" description="Helical" evidence="8">
    <location>
        <begin position="71"/>
        <end position="89"/>
    </location>
</feature>
<evidence type="ECO:0000256" key="1">
    <source>
        <dbReference type="ARBA" id="ARBA00004651"/>
    </source>
</evidence>
<sequence>MTNTESLDAAGTISPDPSTEQPSAANKAVPRAGLALALILTAQLMVVLDSTIANIALPYIGTDLAISQANLTWIVTGYALAFGGLLLLGGRLGDLYGRRRLFTMGLVTFAVASLLGGFATNEAMLLGSRALQGVGAALAAPAALALITTTFPAGPQRSRAMAAYATMSGVGAAIGLILGGYLTDLNSVFGLDIDGWRLTFLINTPIGLFGAAMAPRVLKESETHRGELDVPGAITGTLGLLALVFGLSRAGEEAYGWGNWQTLTSLAVGVALVAAFITIESRVEHPLLPLRIFQNRTRATSFIAMAIAPAAMMAMFFYLSQFIQQIMGYSALHAGFAFLPFSFGIVIGAAVSSNLVGRIDPRFLAGTGTLFAAISLFMFSRIHVNNSASDVLNAVATGNPIGADINYWAHIFPFVVLMSIGMGLVFVPMMQTAMHHIAAEDSGIGSGVLNTMQQVGGALGVATLSTFALHFFNNTADTLAKPVAEGLTNAGVDPSATVPGSDVTFLQAALFQGSFPDGAVHAFLVASCLMLTASAVIWSFLNVKHTELATDGPEGVHVG</sequence>
<feature type="transmembrane region" description="Helical" evidence="8">
    <location>
        <begin position="34"/>
        <end position="59"/>
    </location>
</feature>
<keyword evidence="2" id="KW-0813">Transport</keyword>
<organism evidence="10 11">
    <name type="scientific">Nocardioides humilatus</name>
    <dbReference type="NCBI Taxonomy" id="2607660"/>
    <lineage>
        <taxon>Bacteria</taxon>
        <taxon>Bacillati</taxon>
        <taxon>Actinomycetota</taxon>
        <taxon>Actinomycetes</taxon>
        <taxon>Propionibacteriales</taxon>
        <taxon>Nocardioidaceae</taxon>
        <taxon>Nocardioides</taxon>
    </lineage>
</organism>
<dbReference type="Pfam" id="PF07690">
    <property type="entry name" value="MFS_1"/>
    <property type="match status" value="1"/>
</dbReference>
<evidence type="ECO:0000256" key="8">
    <source>
        <dbReference type="SAM" id="Phobius"/>
    </source>
</evidence>
<reference evidence="10 11" key="1">
    <citation type="submission" date="2019-09" db="EMBL/GenBank/DDBJ databases">
        <title>Nocardioides panacisoli sp. nov., isolated from the soil of a ginseng field.</title>
        <authorList>
            <person name="Cho C."/>
        </authorList>
    </citation>
    <scope>NUCLEOTIDE SEQUENCE [LARGE SCALE GENOMIC DNA]</scope>
    <source>
        <strain evidence="10 11">BN130099</strain>
    </source>
</reference>
<feature type="transmembrane region" description="Helical" evidence="8">
    <location>
        <begin position="299"/>
        <end position="319"/>
    </location>
</feature>
<dbReference type="CDD" id="cd17321">
    <property type="entry name" value="MFS_MMR_MDR_like"/>
    <property type="match status" value="1"/>
</dbReference>
<evidence type="ECO:0000256" key="4">
    <source>
        <dbReference type="ARBA" id="ARBA00022692"/>
    </source>
</evidence>
<gene>
    <name evidence="10" type="ORF">F0U44_09215</name>
</gene>
<keyword evidence="11" id="KW-1185">Reference proteome</keyword>
<proteinExistence type="predicted"/>
<evidence type="ECO:0000256" key="6">
    <source>
        <dbReference type="ARBA" id="ARBA00023136"/>
    </source>
</evidence>
<reference evidence="10 11" key="2">
    <citation type="submission" date="2019-09" db="EMBL/GenBank/DDBJ databases">
        <authorList>
            <person name="Jin C."/>
        </authorList>
    </citation>
    <scope>NUCLEOTIDE SEQUENCE [LARGE SCALE GENOMIC DNA]</scope>
    <source>
        <strain evidence="10 11">BN130099</strain>
    </source>
</reference>
<dbReference type="Proteomes" id="UP000325003">
    <property type="component" value="Unassembled WGS sequence"/>
</dbReference>
<evidence type="ECO:0000313" key="11">
    <source>
        <dbReference type="Proteomes" id="UP000325003"/>
    </source>
</evidence>
<dbReference type="InterPro" id="IPR011701">
    <property type="entry name" value="MFS"/>
</dbReference>
<dbReference type="PANTHER" id="PTHR42718:SF46">
    <property type="entry name" value="BLR6921 PROTEIN"/>
    <property type="match status" value="1"/>
</dbReference>
<feature type="transmembrane region" description="Helical" evidence="8">
    <location>
        <begin position="363"/>
        <end position="382"/>
    </location>
</feature>
<dbReference type="PROSITE" id="PS50850">
    <property type="entry name" value="MFS"/>
    <property type="match status" value="1"/>
</dbReference>
<name>A0A5B1LG90_9ACTN</name>
<feature type="transmembrane region" description="Helical" evidence="8">
    <location>
        <begin position="260"/>
        <end position="279"/>
    </location>
</feature>
<evidence type="ECO:0000259" key="9">
    <source>
        <dbReference type="PROSITE" id="PS50850"/>
    </source>
</evidence>
<dbReference type="InterPro" id="IPR020846">
    <property type="entry name" value="MFS_dom"/>
</dbReference>
<feature type="region of interest" description="Disordered" evidence="7">
    <location>
        <begin position="1"/>
        <end position="24"/>
    </location>
</feature>
<comment type="subcellular location">
    <subcellularLocation>
        <location evidence="1">Cell membrane</location>
        <topology evidence="1">Multi-pass membrane protein</topology>
    </subcellularLocation>
</comment>